<dbReference type="InterPro" id="IPR036869">
    <property type="entry name" value="J_dom_sf"/>
</dbReference>
<comment type="caution">
    <text evidence="3">The sequence shown here is derived from an EMBL/GenBank/DDBJ whole genome shotgun (WGS) entry which is preliminary data.</text>
</comment>
<evidence type="ECO:0000313" key="4">
    <source>
        <dbReference type="Proteomes" id="UP001457282"/>
    </source>
</evidence>
<feature type="domain" description="J" evidence="2">
    <location>
        <begin position="67"/>
        <end position="131"/>
    </location>
</feature>
<feature type="region of interest" description="Disordered" evidence="1">
    <location>
        <begin position="410"/>
        <end position="611"/>
    </location>
</feature>
<dbReference type="Pfam" id="PF11926">
    <property type="entry name" value="DUF3444"/>
    <property type="match status" value="1"/>
</dbReference>
<dbReference type="CDD" id="cd06257">
    <property type="entry name" value="DnaJ"/>
    <property type="match status" value="1"/>
</dbReference>
<gene>
    <name evidence="3" type="ORF">M0R45_028279</name>
</gene>
<feature type="compositionally biased region" description="Basic and acidic residues" evidence="1">
    <location>
        <begin position="468"/>
        <end position="491"/>
    </location>
</feature>
<dbReference type="Proteomes" id="UP001457282">
    <property type="component" value="Unassembled WGS sequence"/>
</dbReference>
<dbReference type="PANTHER" id="PTHR45089:SF42">
    <property type="entry name" value="J DOMAIN-CONTAINING PROTEIN"/>
    <property type="match status" value="1"/>
</dbReference>
<evidence type="ECO:0000313" key="3">
    <source>
        <dbReference type="EMBL" id="KAK9919698.1"/>
    </source>
</evidence>
<evidence type="ECO:0000259" key="2">
    <source>
        <dbReference type="PROSITE" id="PS50076"/>
    </source>
</evidence>
<feature type="region of interest" description="Disordered" evidence="1">
    <location>
        <begin position="371"/>
        <end position="398"/>
    </location>
</feature>
<dbReference type="PROSITE" id="PS50076">
    <property type="entry name" value="DNAJ_2"/>
    <property type="match status" value="1"/>
</dbReference>
<dbReference type="PANTHER" id="PTHR45089">
    <property type="entry name" value="DNAJ HEAT SHOCK AMINO-TERMINAL DOMAIN PROTEIN-RELATED"/>
    <property type="match status" value="1"/>
</dbReference>
<organism evidence="3 4">
    <name type="scientific">Rubus argutus</name>
    <name type="common">Southern blackberry</name>
    <dbReference type="NCBI Taxonomy" id="59490"/>
    <lineage>
        <taxon>Eukaryota</taxon>
        <taxon>Viridiplantae</taxon>
        <taxon>Streptophyta</taxon>
        <taxon>Embryophyta</taxon>
        <taxon>Tracheophyta</taxon>
        <taxon>Spermatophyta</taxon>
        <taxon>Magnoliopsida</taxon>
        <taxon>eudicotyledons</taxon>
        <taxon>Gunneridae</taxon>
        <taxon>Pentapetalae</taxon>
        <taxon>rosids</taxon>
        <taxon>fabids</taxon>
        <taxon>Rosales</taxon>
        <taxon>Rosaceae</taxon>
        <taxon>Rosoideae</taxon>
        <taxon>Rosoideae incertae sedis</taxon>
        <taxon>Rubus</taxon>
    </lineage>
</organism>
<dbReference type="EMBL" id="JBEDUW010000006">
    <property type="protein sequence ID" value="KAK9919698.1"/>
    <property type="molecule type" value="Genomic_DNA"/>
</dbReference>
<name>A0AAW1W6R0_RUBAR</name>
<feature type="compositionally biased region" description="Polar residues" evidence="1">
    <location>
        <begin position="388"/>
        <end position="398"/>
    </location>
</feature>
<feature type="compositionally biased region" description="Basic and acidic residues" evidence="1">
    <location>
        <begin position="431"/>
        <end position="440"/>
    </location>
</feature>
<keyword evidence="4" id="KW-1185">Reference proteome</keyword>
<dbReference type="PRINTS" id="PR00625">
    <property type="entry name" value="JDOMAIN"/>
</dbReference>
<dbReference type="AlphaFoldDB" id="A0AAW1W6R0"/>
<feature type="compositionally biased region" description="Polar residues" evidence="1">
    <location>
        <begin position="513"/>
        <end position="523"/>
    </location>
</feature>
<proteinExistence type="predicted"/>
<accession>A0AAW1W6R0</accession>
<reference evidence="3 4" key="1">
    <citation type="journal article" date="2023" name="G3 (Bethesda)">
        <title>A chromosome-length genome assembly and annotation of blackberry (Rubus argutus, cv. 'Hillquist').</title>
        <authorList>
            <person name="Bruna T."/>
            <person name="Aryal R."/>
            <person name="Dudchenko O."/>
            <person name="Sargent D.J."/>
            <person name="Mead D."/>
            <person name="Buti M."/>
            <person name="Cavallini A."/>
            <person name="Hytonen T."/>
            <person name="Andres J."/>
            <person name="Pham M."/>
            <person name="Weisz D."/>
            <person name="Mascagni F."/>
            <person name="Usai G."/>
            <person name="Natali L."/>
            <person name="Bassil N."/>
            <person name="Fernandez G.E."/>
            <person name="Lomsadze A."/>
            <person name="Armour M."/>
            <person name="Olukolu B."/>
            <person name="Poorten T."/>
            <person name="Britton C."/>
            <person name="Davik J."/>
            <person name="Ashrafi H."/>
            <person name="Aiden E.L."/>
            <person name="Borodovsky M."/>
            <person name="Worthington M."/>
        </authorList>
    </citation>
    <scope>NUCLEOTIDE SEQUENCE [LARGE SCALE GENOMIC DNA]</scope>
    <source>
        <strain evidence="3">PI 553951</strain>
    </source>
</reference>
<dbReference type="InterPro" id="IPR024593">
    <property type="entry name" value="DUF3444"/>
</dbReference>
<feature type="region of interest" description="Disordered" evidence="1">
    <location>
        <begin position="275"/>
        <end position="325"/>
    </location>
</feature>
<dbReference type="Gene3D" id="1.10.287.110">
    <property type="entry name" value="DnaJ domain"/>
    <property type="match status" value="1"/>
</dbReference>
<dbReference type="SMART" id="SM00271">
    <property type="entry name" value="DnaJ"/>
    <property type="match status" value="1"/>
</dbReference>
<protein>
    <recommendedName>
        <fullName evidence="2">J domain-containing protein</fullName>
    </recommendedName>
</protein>
<feature type="compositionally biased region" description="Basic and acidic residues" evidence="1">
    <location>
        <begin position="288"/>
        <end position="302"/>
    </location>
</feature>
<dbReference type="InterPro" id="IPR001623">
    <property type="entry name" value="DnaJ_domain"/>
</dbReference>
<evidence type="ECO:0000256" key="1">
    <source>
        <dbReference type="SAM" id="MobiDB-lite"/>
    </source>
</evidence>
<dbReference type="Pfam" id="PF00226">
    <property type="entry name" value="DnaJ"/>
    <property type="match status" value="1"/>
</dbReference>
<dbReference type="SUPFAM" id="SSF46565">
    <property type="entry name" value="Chaperone J-domain"/>
    <property type="match status" value="1"/>
</dbReference>
<sequence>MECNKEDAIKAVKLAERKMQNNDFTGARKLAQKAQQLFPDLENISQLLAVCEVHCSAENKLGGCEMDWYGILQIERFSYEAIIKKQYRKLGLLLHPDKNKFAGAEAAFKLIGEANAVLADQGKHFIYDMKCRALLRTGAAQSPAHQFNANLFVRKHYDAANNVQSIPQSQYISTNQHQQVQADTVCTCCTFCKAVYKFAKDSRNRLVLCQRCRRLFVASDFGIPGVHPETVRNQFVNNTELPSQVSVELASVHGGTGNLPATRFRDGKAALKPVSKAGNTADVDEASNTEKKDNEHGVEVGKEAGTMSKSGPVKSKDSESQSQAPPNTFWTHCPFCLSSFQCSRNFLDRLLRCHRCRKAFEAHEFGEDVHPESLRNQFPNHKEPPSQGPSNLASQSNGETDKVKFTRFQNGDAASKQVGISADLSGAPNSEKNDGVELGKKSVGTSKSGPVKSKYSETSRNTNKKRKNSIESVEHLKTGNRARADSKHVVIQEKTSSPSELNGGPHLCRSTMKKQNLSYIGNQNDDDDFVNPPKWLGESQLSSATQKKRKTPDPKKEKKRKNGAVDGEPSKIDRSTDSAAAVATQRKEARKENSGLLEESLPRKKSKTGEFELKANMPDNGVSNFKADVSPGPNVDVASPTKIIAVPDPQFHKFALDEDRLQSFFKVNQIWALYDPADDMPRLYAFVKKVLTPGFKLKIHWLEANPDDQSEIDWCEKELPVACGKFRLGSIEEITDHLMFSHQVQVHCAKGSGKSSFLVYPRKGETWALYKNWDIGWSSEPEKHMPYGYEFVEVLSDFVDDIGTEVAHLSKVKGFFSLFERNKQGGDVLRHVPPNELYRFSHRIPSFKMNGNESDDVPEGSFEFDPAAFPTHFDELF</sequence>